<dbReference type="EMBL" id="SACQ01000004">
    <property type="protein sequence ID" value="RVU30771.1"/>
    <property type="molecule type" value="Genomic_DNA"/>
</dbReference>
<sequence length="238" mass="27104">MTTKLTARCPACNTTFHITPQQLQVAEGRVRCGQCSALFDAKPSSTEPLLPPTGSMPPLTSAEKALSMTDDTLFTLDSTLPTIRPKQRHLLSWLLIILLSLLLVCQVLWFNQQYWRTSPFLLPLYEQFNLSPWQNIKQIRNEQLVVQPHPEFQDAIRVSLRLKNTAPIPQPFPRLKLTFSDLKGRVVASQIFTPKTYLDRERFDPKSMPSGTPLQFQLDLLAPSRRAVSYQLELFPAS</sequence>
<keyword evidence="1" id="KW-1133">Transmembrane helix</keyword>
<proteinExistence type="predicted"/>
<dbReference type="AlphaFoldDB" id="A0A437Q8A3"/>
<evidence type="ECO:0000313" key="4">
    <source>
        <dbReference type="Proteomes" id="UP000282818"/>
    </source>
</evidence>
<dbReference type="InterPro" id="IPR021834">
    <property type="entry name" value="DUF3426"/>
</dbReference>
<comment type="caution">
    <text evidence="3">The sequence shown here is derived from an EMBL/GenBank/DDBJ whole genome shotgun (WGS) entry which is preliminary data.</text>
</comment>
<dbReference type="Pfam" id="PF11906">
    <property type="entry name" value="DUF3426"/>
    <property type="match status" value="1"/>
</dbReference>
<dbReference type="RefSeq" id="WP_127694307.1">
    <property type="nucleotide sequence ID" value="NZ_SACQ01000004.1"/>
</dbReference>
<evidence type="ECO:0000256" key="1">
    <source>
        <dbReference type="SAM" id="Phobius"/>
    </source>
</evidence>
<keyword evidence="4" id="KW-1185">Reference proteome</keyword>
<feature type="domain" description="Zinc finger/thioredoxin putative" evidence="2">
    <location>
        <begin position="6"/>
        <end position="41"/>
    </location>
</feature>
<name>A0A437Q8A3_9GAMM</name>
<protein>
    <submittedName>
        <fullName evidence="3">DUF3426 domain-containing protein</fullName>
    </submittedName>
</protein>
<gene>
    <name evidence="3" type="ORF">EOE65_10715</name>
</gene>
<dbReference type="InterPro" id="IPR011723">
    <property type="entry name" value="Znf/thioredoxin_put"/>
</dbReference>
<dbReference type="Proteomes" id="UP000282818">
    <property type="component" value="Unassembled WGS sequence"/>
</dbReference>
<evidence type="ECO:0000313" key="3">
    <source>
        <dbReference type="EMBL" id="RVU30771.1"/>
    </source>
</evidence>
<organism evidence="3 4">
    <name type="scientific">Neptunomonas marina</name>
    <dbReference type="NCBI Taxonomy" id="1815562"/>
    <lineage>
        <taxon>Bacteria</taxon>
        <taxon>Pseudomonadati</taxon>
        <taxon>Pseudomonadota</taxon>
        <taxon>Gammaproteobacteria</taxon>
        <taxon>Oceanospirillales</taxon>
        <taxon>Oceanospirillaceae</taxon>
        <taxon>Neptunomonas</taxon>
    </lineage>
</organism>
<dbReference type="NCBIfam" id="TIGR02098">
    <property type="entry name" value="MJ0042_CXXC"/>
    <property type="match status" value="1"/>
</dbReference>
<feature type="transmembrane region" description="Helical" evidence="1">
    <location>
        <begin position="90"/>
        <end position="110"/>
    </location>
</feature>
<evidence type="ECO:0000259" key="2">
    <source>
        <dbReference type="Pfam" id="PF13719"/>
    </source>
</evidence>
<reference evidence="3 4" key="1">
    <citation type="submission" date="2019-01" db="EMBL/GenBank/DDBJ databases">
        <authorList>
            <person name="Chen W.-M."/>
        </authorList>
    </citation>
    <scope>NUCLEOTIDE SEQUENCE [LARGE SCALE GENOMIC DNA]</scope>
    <source>
        <strain evidence="3 4">HPM-16</strain>
    </source>
</reference>
<keyword evidence="1" id="KW-0472">Membrane</keyword>
<accession>A0A437Q8A3</accession>
<dbReference type="Pfam" id="PF13719">
    <property type="entry name" value="Zn_ribbon_5"/>
    <property type="match status" value="1"/>
</dbReference>
<keyword evidence="1" id="KW-0812">Transmembrane</keyword>